<dbReference type="Proteomes" id="UP000035709">
    <property type="component" value="Chromosome"/>
</dbReference>
<sequence length="63" mass="7353">MDKYNAEFGIFIATSDFTRGAIKGTRINTLINGDNICDLVVKYQYYVKLITTYKLDNFYKDKK</sequence>
<evidence type="ECO:0008006" key="3">
    <source>
        <dbReference type="Google" id="ProtNLM"/>
    </source>
</evidence>
<dbReference type="EMBL" id="AP014808">
    <property type="protein sequence ID" value="BAQ57666.1"/>
    <property type="molecule type" value="Genomic_DNA"/>
</dbReference>
<reference evidence="1 2" key="1">
    <citation type="submission" date="2015-03" db="EMBL/GenBank/DDBJ databases">
        <title>Complete genome sequence of Lactobacillus acetotolerans NBRC 13120.</title>
        <authorList>
            <person name="Toh H."/>
            <person name="Morita H."/>
            <person name="Fujita N."/>
        </authorList>
    </citation>
    <scope>NUCLEOTIDE SEQUENCE [LARGE SCALE GENOMIC DNA]</scope>
    <source>
        <strain evidence="1 2">NBRC 13120</strain>
    </source>
</reference>
<dbReference type="KEGG" id="lae:LBAT_1277"/>
<organism evidence="1 2">
    <name type="scientific">Lactobacillus acetotolerans</name>
    <dbReference type="NCBI Taxonomy" id="1600"/>
    <lineage>
        <taxon>Bacteria</taxon>
        <taxon>Bacillati</taxon>
        <taxon>Bacillota</taxon>
        <taxon>Bacilli</taxon>
        <taxon>Lactobacillales</taxon>
        <taxon>Lactobacillaceae</taxon>
        <taxon>Lactobacillus</taxon>
    </lineage>
</organism>
<dbReference type="PATRIC" id="fig|1600.4.peg.1302"/>
<dbReference type="Gene3D" id="3.40.1350.10">
    <property type="match status" value="1"/>
</dbReference>
<name>A0A0D6A4I5_9LACO</name>
<protein>
    <recommendedName>
        <fullName evidence="3">Restriction endonuclease type IV Mrr domain-containing protein</fullName>
    </recommendedName>
</protein>
<proteinExistence type="predicted"/>
<gene>
    <name evidence="1" type="ORF">LBAT_1277</name>
</gene>
<evidence type="ECO:0000313" key="1">
    <source>
        <dbReference type="EMBL" id="BAQ57666.1"/>
    </source>
</evidence>
<dbReference type="AlphaFoldDB" id="A0A0D6A4I5"/>
<keyword evidence="2" id="KW-1185">Reference proteome</keyword>
<dbReference type="GO" id="GO:0003676">
    <property type="term" value="F:nucleic acid binding"/>
    <property type="evidence" value="ECO:0007669"/>
    <property type="project" value="InterPro"/>
</dbReference>
<evidence type="ECO:0000313" key="2">
    <source>
        <dbReference type="Proteomes" id="UP000035709"/>
    </source>
</evidence>
<dbReference type="STRING" id="1600.LBAT_1277"/>
<accession>A0A0D6A4I5</accession>
<dbReference type="InterPro" id="IPR011856">
    <property type="entry name" value="tRNA_endonuc-like_dom_sf"/>
</dbReference>